<dbReference type="OrthoDB" id="2688112at2759"/>
<accession>A0A1B7MPX4</accession>
<feature type="region of interest" description="Disordered" evidence="1">
    <location>
        <begin position="17"/>
        <end position="53"/>
    </location>
</feature>
<sequence>MGDYWTTTALSVERTCAKDRSGKNTPSNCPVLTMRTSSGTKKNGKEQRVKSPSSYVTAASSTSVVKTSAITRLHYCIVLLLRDL</sequence>
<gene>
    <name evidence="2" type="ORF">K503DRAFT_832706</name>
</gene>
<dbReference type="InParanoid" id="A0A1B7MPX4"/>
<name>A0A1B7MPX4_9AGAM</name>
<feature type="compositionally biased region" description="Polar residues" evidence="1">
    <location>
        <begin position="23"/>
        <end position="41"/>
    </location>
</feature>
<evidence type="ECO:0000313" key="2">
    <source>
        <dbReference type="EMBL" id="OAX34662.1"/>
    </source>
</evidence>
<protein>
    <submittedName>
        <fullName evidence="2">Uncharacterized protein</fullName>
    </submittedName>
</protein>
<dbReference type="EMBL" id="KV448582">
    <property type="protein sequence ID" value="OAX34662.1"/>
    <property type="molecule type" value="Genomic_DNA"/>
</dbReference>
<reference evidence="2 3" key="1">
    <citation type="submission" date="2016-06" db="EMBL/GenBank/DDBJ databases">
        <title>Comparative genomics of the ectomycorrhizal sister species Rhizopogon vinicolor and Rhizopogon vesiculosus (Basidiomycota: Boletales) reveals a divergence of the mating type B locus.</title>
        <authorList>
            <consortium name="DOE Joint Genome Institute"/>
            <person name="Mujic A.B."/>
            <person name="Kuo A."/>
            <person name="Tritt A."/>
            <person name="Lipzen A."/>
            <person name="Chen C."/>
            <person name="Johnson J."/>
            <person name="Sharma A."/>
            <person name="Barry K."/>
            <person name="Grigoriev I.V."/>
            <person name="Spatafora J.W."/>
        </authorList>
    </citation>
    <scope>NUCLEOTIDE SEQUENCE [LARGE SCALE GENOMIC DNA]</scope>
    <source>
        <strain evidence="2 3">AM-OR11-026</strain>
    </source>
</reference>
<evidence type="ECO:0000256" key="1">
    <source>
        <dbReference type="SAM" id="MobiDB-lite"/>
    </source>
</evidence>
<keyword evidence="3" id="KW-1185">Reference proteome</keyword>
<organism evidence="2 3">
    <name type="scientific">Rhizopogon vinicolor AM-OR11-026</name>
    <dbReference type="NCBI Taxonomy" id="1314800"/>
    <lineage>
        <taxon>Eukaryota</taxon>
        <taxon>Fungi</taxon>
        <taxon>Dikarya</taxon>
        <taxon>Basidiomycota</taxon>
        <taxon>Agaricomycotina</taxon>
        <taxon>Agaricomycetes</taxon>
        <taxon>Agaricomycetidae</taxon>
        <taxon>Boletales</taxon>
        <taxon>Suillineae</taxon>
        <taxon>Rhizopogonaceae</taxon>
        <taxon>Rhizopogon</taxon>
    </lineage>
</organism>
<proteinExistence type="predicted"/>
<evidence type="ECO:0000313" key="3">
    <source>
        <dbReference type="Proteomes" id="UP000092154"/>
    </source>
</evidence>
<dbReference type="AlphaFoldDB" id="A0A1B7MPX4"/>
<dbReference type="Proteomes" id="UP000092154">
    <property type="component" value="Unassembled WGS sequence"/>
</dbReference>